<feature type="region of interest" description="Disordered" evidence="1">
    <location>
        <begin position="160"/>
        <end position="227"/>
    </location>
</feature>
<sequence>METPFSKKKITLSTRRYTCQEACTVADPIGLGARPMVSSKEDTQTPEIGQSGLSPTKNSSPTLANQNTSDSPLIHSTPASAISYNGANEEKHGCILSFQPLGGQLEYLENSSYPEGSPEPSPYPCAQALPEIHSTGPESTNQYLKSPNQEPVELALTLTPTNPEEAPSGRLPPWLRVPRPHPEQQTLGDFSNLAPSISRAGRNTHHTKPGHSYHPNITKITSTQCYP</sequence>
<reference evidence="2 3" key="1">
    <citation type="submission" date="2019-05" db="EMBL/GenBank/DDBJ databases">
        <title>Emergence of the Ug99 lineage of the wheat stem rust pathogen through somatic hybridization.</title>
        <authorList>
            <person name="Li F."/>
            <person name="Upadhyaya N.M."/>
            <person name="Sperschneider J."/>
            <person name="Matny O."/>
            <person name="Nguyen-Phuc H."/>
            <person name="Mago R."/>
            <person name="Raley C."/>
            <person name="Miller M.E."/>
            <person name="Silverstein K.A.T."/>
            <person name="Henningsen E."/>
            <person name="Hirsch C.D."/>
            <person name="Visser B."/>
            <person name="Pretorius Z.A."/>
            <person name="Steffenson B.J."/>
            <person name="Schwessinger B."/>
            <person name="Dodds P.N."/>
            <person name="Figueroa M."/>
        </authorList>
    </citation>
    <scope>NUCLEOTIDE SEQUENCE [LARGE SCALE GENOMIC DNA]</scope>
    <source>
        <strain evidence="2 3">Ug99</strain>
    </source>
</reference>
<name>A0A5B0PPM0_PUCGR</name>
<gene>
    <name evidence="2" type="ORF">PGTUg99_001118</name>
</gene>
<dbReference type="EMBL" id="VDEP01000321">
    <property type="protein sequence ID" value="KAA1103645.1"/>
    <property type="molecule type" value="Genomic_DNA"/>
</dbReference>
<accession>A0A5B0PPM0</accession>
<dbReference type="Proteomes" id="UP000325313">
    <property type="component" value="Unassembled WGS sequence"/>
</dbReference>
<feature type="region of interest" description="Disordered" evidence="1">
    <location>
        <begin position="30"/>
        <end position="77"/>
    </location>
</feature>
<evidence type="ECO:0000313" key="3">
    <source>
        <dbReference type="Proteomes" id="UP000325313"/>
    </source>
</evidence>
<feature type="compositionally biased region" description="Basic residues" evidence="1">
    <location>
        <begin position="202"/>
        <end position="211"/>
    </location>
</feature>
<proteinExistence type="predicted"/>
<organism evidence="2 3">
    <name type="scientific">Puccinia graminis f. sp. tritici</name>
    <dbReference type="NCBI Taxonomy" id="56615"/>
    <lineage>
        <taxon>Eukaryota</taxon>
        <taxon>Fungi</taxon>
        <taxon>Dikarya</taxon>
        <taxon>Basidiomycota</taxon>
        <taxon>Pucciniomycotina</taxon>
        <taxon>Pucciniomycetes</taxon>
        <taxon>Pucciniales</taxon>
        <taxon>Pucciniaceae</taxon>
        <taxon>Puccinia</taxon>
    </lineage>
</organism>
<dbReference type="AlphaFoldDB" id="A0A5B0PPM0"/>
<protein>
    <submittedName>
        <fullName evidence="2">Uncharacterized protein</fullName>
    </submittedName>
</protein>
<evidence type="ECO:0000313" key="2">
    <source>
        <dbReference type="EMBL" id="KAA1103645.1"/>
    </source>
</evidence>
<comment type="caution">
    <text evidence="2">The sequence shown here is derived from an EMBL/GenBank/DDBJ whole genome shotgun (WGS) entry which is preliminary data.</text>
</comment>
<feature type="compositionally biased region" description="Polar residues" evidence="1">
    <location>
        <begin position="45"/>
        <end position="71"/>
    </location>
</feature>
<feature type="compositionally biased region" description="Polar residues" evidence="1">
    <location>
        <begin position="183"/>
        <end position="195"/>
    </location>
</feature>
<evidence type="ECO:0000256" key="1">
    <source>
        <dbReference type="SAM" id="MobiDB-lite"/>
    </source>
</evidence>
<feature type="compositionally biased region" description="Polar residues" evidence="1">
    <location>
        <begin position="218"/>
        <end position="227"/>
    </location>
</feature>